<feature type="active site" description="Proton acceptor" evidence="4">
    <location>
        <position position="74"/>
    </location>
</feature>
<dbReference type="Proteomes" id="UP000190102">
    <property type="component" value="Unassembled WGS sequence"/>
</dbReference>
<accession>A0A1T4RGK9</accession>
<dbReference type="EMBL" id="FUWR01000020">
    <property type="protein sequence ID" value="SKA14868.1"/>
    <property type="molecule type" value="Genomic_DNA"/>
</dbReference>
<gene>
    <name evidence="5" type="ORF">SAMN02745119_02856</name>
</gene>
<comment type="caution">
    <text evidence="4">Lacks conserved residue(s) required for the propagation of feature annotation.</text>
</comment>
<evidence type="ECO:0000256" key="3">
    <source>
        <dbReference type="ARBA" id="ARBA00023080"/>
    </source>
</evidence>
<comment type="similarity">
    <text evidence="4">Belongs to the Maf family. YhdE subfamily.</text>
</comment>
<dbReference type="STRING" id="115783.SAMN02745119_02856"/>
<comment type="catalytic activity">
    <reaction evidence="4">
        <text>dTTP + H2O = dTMP + diphosphate + H(+)</text>
        <dbReference type="Rhea" id="RHEA:28534"/>
        <dbReference type="ChEBI" id="CHEBI:15377"/>
        <dbReference type="ChEBI" id="CHEBI:15378"/>
        <dbReference type="ChEBI" id="CHEBI:33019"/>
        <dbReference type="ChEBI" id="CHEBI:37568"/>
        <dbReference type="ChEBI" id="CHEBI:63528"/>
        <dbReference type="EC" id="3.6.1.9"/>
    </reaction>
</comment>
<comment type="catalytic activity">
    <reaction evidence="4">
        <text>UTP + H2O = UMP + diphosphate + H(+)</text>
        <dbReference type="Rhea" id="RHEA:29395"/>
        <dbReference type="ChEBI" id="CHEBI:15377"/>
        <dbReference type="ChEBI" id="CHEBI:15378"/>
        <dbReference type="ChEBI" id="CHEBI:33019"/>
        <dbReference type="ChEBI" id="CHEBI:46398"/>
        <dbReference type="ChEBI" id="CHEBI:57865"/>
        <dbReference type="EC" id="3.6.1.9"/>
    </reaction>
</comment>
<keyword evidence="4" id="KW-0963">Cytoplasm</keyword>
<dbReference type="EC" id="3.6.1.9" evidence="4"/>
<dbReference type="InterPro" id="IPR003697">
    <property type="entry name" value="Maf-like"/>
</dbReference>
<dbReference type="PANTHER" id="PTHR43213">
    <property type="entry name" value="BIFUNCTIONAL DTTP/UTP PYROPHOSPHATASE/METHYLTRANSFERASE PROTEIN-RELATED"/>
    <property type="match status" value="1"/>
</dbReference>
<feature type="site" description="Important for substrate specificity" evidence="4">
    <location>
        <position position="159"/>
    </location>
</feature>
<dbReference type="CDD" id="cd00555">
    <property type="entry name" value="Maf"/>
    <property type="match status" value="1"/>
</dbReference>
<keyword evidence="6" id="KW-1185">Reference proteome</keyword>
<evidence type="ECO:0000256" key="1">
    <source>
        <dbReference type="ARBA" id="ARBA00001968"/>
    </source>
</evidence>
<comment type="function">
    <text evidence="4">Nucleoside triphosphate pyrophosphatase that hydrolyzes dTTP and UTP. May have a dual role in cell division arrest and in preventing the incorporation of modified nucleotides into cellular nucleic acids.</text>
</comment>
<dbReference type="Gene3D" id="3.90.950.10">
    <property type="match status" value="1"/>
</dbReference>
<dbReference type="GO" id="GO:0005737">
    <property type="term" value="C:cytoplasm"/>
    <property type="evidence" value="ECO:0007669"/>
    <property type="project" value="UniProtKB-SubCell"/>
</dbReference>
<dbReference type="NCBIfam" id="NF010948">
    <property type="entry name" value="PRK14368.1"/>
    <property type="match status" value="1"/>
</dbReference>
<dbReference type="PANTHER" id="PTHR43213:SF5">
    <property type="entry name" value="BIFUNCTIONAL DTTP_UTP PYROPHOSPHATASE_METHYLTRANSFERASE PROTEIN-RELATED"/>
    <property type="match status" value="1"/>
</dbReference>
<feature type="site" description="Important for substrate specificity" evidence="4">
    <location>
        <position position="75"/>
    </location>
</feature>
<evidence type="ECO:0000256" key="4">
    <source>
        <dbReference type="HAMAP-Rule" id="MF_00528"/>
    </source>
</evidence>
<dbReference type="HAMAP" id="MF_00528">
    <property type="entry name" value="Maf"/>
    <property type="match status" value="1"/>
</dbReference>
<name>A0A1T4RGK9_9BACT</name>
<dbReference type="GO" id="GO:0036221">
    <property type="term" value="F:UTP diphosphatase activity"/>
    <property type="evidence" value="ECO:0007669"/>
    <property type="project" value="RHEA"/>
</dbReference>
<dbReference type="RefSeq" id="WP_078791077.1">
    <property type="nucleotide sequence ID" value="NZ_FUWR01000020.1"/>
</dbReference>
<organism evidence="5 6">
    <name type="scientific">Trichlorobacter thiogenes</name>
    <dbReference type="NCBI Taxonomy" id="115783"/>
    <lineage>
        <taxon>Bacteria</taxon>
        <taxon>Pseudomonadati</taxon>
        <taxon>Thermodesulfobacteriota</taxon>
        <taxon>Desulfuromonadia</taxon>
        <taxon>Geobacterales</taxon>
        <taxon>Geobacteraceae</taxon>
        <taxon>Trichlorobacter</taxon>
    </lineage>
</organism>
<dbReference type="PIRSF" id="PIRSF006305">
    <property type="entry name" value="Maf"/>
    <property type="match status" value="1"/>
</dbReference>
<protein>
    <recommendedName>
        <fullName evidence="4">dTTP/UTP pyrophosphatase</fullName>
        <shortName evidence="4">dTTPase/UTPase</shortName>
        <ecNumber evidence="4">3.6.1.9</ecNumber>
    </recommendedName>
    <alternativeName>
        <fullName evidence="4">Nucleoside triphosphate pyrophosphatase</fullName>
    </alternativeName>
    <alternativeName>
        <fullName evidence="4">Nucleotide pyrophosphatase</fullName>
        <shortName evidence="4">Nucleotide PPase</shortName>
    </alternativeName>
</protein>
<comment type="subcellular location">
    <subcellularLocation>
        <location evidence="4">Cytoplasm</location>
    </subcellularLocation>
</comment>
<dbReference type="GO" id="GO:0009117">
    <property type="term" value="P:nucleotide metabolic process"/>
    <property type="evidence" value="ECO:0007669"/>
    <property type="project" value="UniProtKB-KW"/>
</dbReference>
<feature type="site" description="Important for substrate specificity" evidence="4">
    <location>
        <position position="16"/>
    </location>
</feature>
<reference evidence="6" key="1">
    <citation type="submission" date="2017-02" db="EMBL/GenBank/DDBJ databases">
        <authorList>
            <person name="Varghese N."/>
            <person name="Submissions S."/>
        </authorList>
    </citation>
    <scope>NUCLEOTIDE SEQUENCE [LARGE SCALE GENOMIC DNA]</scope>
    <source>
        <strain evidence="6">ATCC BAA-34</strain>
    </source>
</reference>
<dbReference type="OrthoDB" id="9807767at2"/>
<keyword evidence="2 4" id="KW-0378">Hydrolase</keyword>
<dbReference type="NCBIfam" id="TIGR00172">
    <property type="entry name" value="maf"/>
    <property type="match status" value="1"/>
</dbReference>
<sequence length="194" mass="20886">MATTDPAIVLASASPRRSELLELAGVPFRVAPADIPEEPLPDEEAVAHALRLAEEKARTAAERESSGRFFVGADTIVVLNGRIMGKPVDETDAVHMLSDLSGQTHEVVTAYAVLDKQNNVCIKRAVRTQVVFKLLLQQEIFNYVKTGCPLDKAGAYAIQGGAAHFVQEIHGSYTNVVGLPTCELVETLHQLGAL</sequence>
<proteinExistence type="inferred from homology"/>
<comment type="cofactor">
    <cofactor evidence="1 4">
        <name>a divalent metal cation</name>
        <dbReference type="ChEBI" id="CHEBI:60240"/>
    </cofactor>
</comment>
<dbReference type="InterPro" id="IPR029001">
    <property type="entry name" value="ITPase-like_fam"/>
</dbReference>
<dbReference type="AlphaFoldDB" id="A0A1T4RGK9"/>
<dbReference type="Pfam" id="PF02545">
    <property type="entry name" value="Maf"/>
    <property type="match status" value="1"/>
</dbReference>
<dbReference type="SUPFAM" id="SSF52972">
    <property type="entry name" value="ITPase-like"/>
    <property type="match status" value="1"/>
</dbReference>
<evidence type="ECO:0000313" key="5">
    <source>
        <dbReference type="EMBL" id="SKA14868.1"/>
    </source>
</evidence>
<evidence type="ECO:0000313" key="6">
    <source>
        <dbReference type="Proteomes" id="UP000190102"/>
    </source>
</evidence>
<evidence type="ECO:0000256" key="2">
    <source>
        <dbReference type="ARBA" id="ARBA00022801"/>
    </source>
</evidence>
<keyword evidence="3 4" id="KW-0546">Nucleotide metabolism</keyword>
<dbReference type="GO" id="GO:0036218">
    <property type="term" value="F:dTTP diphosphatase activity"/>
    <property type="evidence" value="ECO:0007669"/>
    <property type="project" value="RHEA"/>
</dbReference>